<protein>
    <recommendedName>
        <fullName evidence="3">Autophagy-related protein 13 N-terminal domain-containing protein</fullName>
    </recommendedName>
</protein>
<reference evidence="2" key="1">
    <citation type="submission" date="2016-02" db="EMBL/GenBank/DDBJ databases">
        <title>WGS assembly of Manihot esculenta.</title>
        <authorList>
            <person name="Bredeson J.V."/>
            <person name="Prochnik S.E."/>
            <person name="Lyons J.B."/>
            <person name="Schmutz J."/>
            <person name="Grimwood J."/>
            <person name="Vrebalov J."/>
            <person name="Bart R.S."/>
            <person name="Amuge T."/>
            <person name="Ferguson M.E."/>
            <person name="Green R."/>
            <person name="Putnam N."/>
            <person name="Stites J."/>
            <person name="Rounsley S."/>
            <person name="Rokhsar D.S."/>
        </authorList>
    </citation>
    <scope>NUCLEOTIDE SEQUENCE [LARGE SCALE GENOMIC DNA]</scope>
    <source>
        <tissue evidence="2">Leaf</tissue>
    </source>
</reference>
<evidence type="ECO:0008006" key="3">
    <source>
        <dbReference type="Google" id="ProtNLM"/>
    </source>
</evidence>
<sequence length="167" mass="18023">MFFNCGGCKTILLFCSNALDIQINFVRVSDRPESFDQRGVLCDPLEPGGLFPVRNSQDAAVGALVRMLRKAPPLRQDISTSIDLSQVSRSKISSSSFQEHVQISETPAIQPASSSIASSGLVASKTTADALEELRGYKELMRDLLLSQADRSDTSANPTSFQKPATG</sequence>
<dbReference type="EMBL" id="CM004399">
    <property type="protein sequence ID" value="OAY33337.1"/>
    <property type="molecule type" value="Genomic_DNA"/>
</dbReference>
<feature type="compositionally biased region" description="Polar residues" evidence="1">
    <location>
        <begin position="154"/>
        <end position="167"/>
    </location>
</feature>
<dbReference type="PANTHER" id="PTHR13430:SF15">
    <property type="entry name" value="AUTOPHAGY-RELATED PROTEIN 13B"/>
    <property type="match status" value="1"/>
</dbReference>
<dbReference type="AlphaFoldDB" id="A0A2C9UQC1"/>
<name>A0A2C9UQC1_MANES</name>
<dbReference type="GO" id="GO:0000045">
    <property type="term" value="P:autophagosome assembly"/>
    <property type="evidence" value="ECO:0007669"/>
    <property type="project" value="InterPro"/>
</dbReference>
<dbReference type="PANTHER" id="PTHR13430">
    <property type="match status" value="1"/>
</dbReference>
<accession>A0A2C9UQC1</accession>
<evidence type="ECO:0000313" key="2">
    <source>
        <dbReference type="EMBL" id="OAY33337.1"/>
    </source>
</evidence>
<feature type="region of interest" description="Disordered" evidence="1">
    <location>
        <begin position="148"/>
        <end position="167"/>
    </location>
</feature>
<dbReference type="STRING" id="3983.A0A2C9UQC1"/>
<evidence type="ECO:0000256" key="1">
    <source>
        <dbReference type="SAM" id="MobiDB-lite"/>
    </source>
</evidence>
<organism evidence="2">
    <name type="scientific">Manihot esculenta</name>
    <name type="common">Cassava</name>
    <name type="synonym">Jatropha manihot</name>
    <dbReference type="NCBI Taxonomy" id="3983"/>
    <lineage>
        <taxon>Eukaryota</taxon>
        <taxon>Viridiplantae</taxon>
        <taxon>Streptophyta</taxon>
        <taxon>Embryophyta</taxon>
        <taxon>Tracheophyta</taxon>
        <taxon>Spermatophyta</taxon>
        <taxon>Magnoliopsida</taxon>
        <taxon>eudicotyledons</taxon>
        <taxon>Gunneridae</taxon>
        <taxon>Pentapetalae</taxon>
        <taxon>rosids</taxon>
        <taxon>fabids</taxon>
        <taxon>Malpighiales</taxon>
        <taxon>Euphorbiaceae</taxon>
        <taxon>Crotonoideae</taxon>
        <taxon>Manihoteae</taxon>
        <taxon>Manihot</taxon>
    </lineage>
</organism>
<proteinExistence type="predicted"/>
<gene>
    <name evidence="2" type="ORF">MANES_13G087400</name>
</gene>
<dbReference type="InterPro" id="IPR040182">
    <property type="entry name" value="ATG13"/>
</dbReference>